<keyword evidence="1" id="KW-0805">Transcription regulation</keyword>
<evidence type="ECO:0000256" key="2">
    <source>
        <dbReference type="ARBA" id="ARBA00023125"/>
    </source>
</evidence>
<accession>D7CRI9</accession>
<dbReference type="PANTHER" id="PTHR33204:SF29">
    <property type="entry name" value="TRANSCRIPTIONAL REGULATOR"/>
    <property type="match status" value="1"/>
</dbReference>
<dbReference type="InterPro" id="IPR002577">
    <property type="entry name" value="HTH_HxlR"/>
</dbReference>
<dbReference type="InterPro" id="IPR036388">
    <property type="entry name" value="WH-like_DNA-bd_sf"/>
</dbReference>
<dbReference type="KEGG" id="tra:Trad_0340"/>
<dbReference type="SUPFAM" id="SSF46785">
    <property type="entry name" value="Winged helix' DNA-binding domain"/>
    <property type="match status" value="1"/>
</dbReference>
<dbReference type="PROSITE" id="PS51118">
    <property type="entry name" value="HTH_HXLR"/>
    <property type="match status" value="1"/>
</dbReference>
<gene>
    <name evidence="5" type="ordered locus">Trad_0340</name>
</gene>
<keyword evidence="6" id="KW-1185">Reference proteome</keyword>
<evidence type="ECO:0000256" key="1">
    <source>
        <dbReference type="ARBA" id="ARBA00023015"/>
    </source>
</evidence>
<dbReference type="Gene3D" id="1.10.10.10">
    <property type="entry name" value="Winged helix-like DNA-binding domain superfamily/Winged helix DNA-binding domain"/>
    <property type="match status" value="1"/>
</dbReference>
<sequence>MARSLIKDKYHCAMEVTLELIGGKWKPLLLYYLFGGTRRFGELKRLLPDVTQRMLTRQLRELEGAGLVHREVFKEVPPRVEYSLTELGWSLKPLIEGMDAWGEVYVTKIVSQSNVE</sequence>
<dbReference type="STRING" id="649638.Trad_0340"/>
<dbReference type="PANTHER" id="PTHR33204">
    <property type="entry name" value="TRANSCRIPTIONAL REGULATOR, MARR FAMILY"/>
    <property type="match status" value="1"/>
</dbReference>
<reference evidence="6" key="1">
    <citation type="submission" date="2010-05" db="EMBL/GenBank/DDBJ databases">
        <title>The complete genome of Truepera radiovictris DSM 17093.</title>
        <authorList>
            <consortium name="US DOE Joint Genome Institute (JGI-PGF)"/>
            <person name="Lucas S."/>
            <person name="Copeland A."/>
            <person name="Lapidus A."/>
            <person name="Glavina del Rio T."/>
            <person name="Dalin E."/>
            <person name="Tice H."/>
            <person name="Bruce D."/>
            <person name="Goodwin L."/>
            <person name="Pitluck S."/>
            <person name="Kyrpides N."/>
            <person name="Mavromatis K."/>
            <person name="Ovchinnikova G."/>
            <person name="Munk A.C."/>
            <person name="Detter J.C."/>
            <person name="Han C."/>
            <person name="Tapia R."/>
            <person name="Land M."/>
            <person name="Hauser L."/>
            <person name="Markowitz V."/>
            <person name="Cheng J.-F."/>
            <person name="Hugenholtz P."/>
            <person name="Woyke T."/>
            <person name="Wu D."/>
            <person name="Tindall B."/>
            <person name="Pomrenke H.G."/>
            <person name="Brambilla E."/>
            <person name="Klenk H.-P."/>
            <person name="Eisen J.A."/>
        </authorList>
    </citation>
    <scope>NUCLEOTIDE SEQUENCE [LARGE SCALE GENOMIC DNA]</scope>
    <source>
        <strain evidence="6">DSM 17093 / CIP 108686 / LMG 22925 / RQ-24</strain>
    </source>
</reference>
<dbReference type="InterPro" id="IPR036390">
    <property type="entry name" value="WH_DNA-bd_sf"/>
</dbReference>
<evidence type="ECO:0000313" key="6">
    <source>
        <dbReference type="Proteomes" id="UP000000379"/>
    </source>
</evidence>
<evidence type="ECO:0000259" key="4">
    <source>
        <dbReference type="PROSITE" id="PS51118"/>
    </source>
</evidence>
<keyword evidence="2" id="KW-0238">DNA-binding</keyword>
<dbReference type="eggNOG" id="COG1733">
    <property type="taxonomic scope" value="Bacteria"/>
</dbReference>
<dbReference type="Proteomes" id="UP000000379">
    <property type="component" value="Chromosome"/>
</dbReference>
<name>D7CRI9_TRURR</name>
<dbReference type="GO" id="GO:0003677">
    <property type="term" value="F:DNA binding"/>
    <property type="evidence" value="ECO:0007669"/>
    <property type="project" value="UniProtKB-KW"/>
</dbReference>
<dbReference type="AlphaFoldDB" id="D7CRI9"/>
<dbReference type="Pfam" id="PF01638">
    <property type="entry name" value="HxlR"/>
    <property type="match status" value="1"/>
</dbReference>
<feature type="domain" description="HTH hxlR-type" evidence="4">
    <location>
        <begin position="12"/>
        <end position="110"/>
    </location>
</feature>
<protein>
    <submittedName>
        <fullName evidence="5">Transcriptional regulator, HxlR family</fullName>
    </submittedName>
</protein>
<evidence type="ECO:0000256" key="3">
    <source>
        <dbReference type="ARBA" id="ARBA00023163"/>
    </source>
</evidence>
<dbReference type="EMBL" id="CP002049">
    <property type="protein sequence ID" value="ADI13479.1"/>
    <property type="molecule type" value="Genomic_DNA"/>
</dbReference>
<keyword evidence="3" id="KW-0804">Transcription</keyword>
<proteinExistence type="predicted"/>
<dbReference type="HOGENOM" id="CLU_111585_5_2_0"/>
<organism evidence="5 6">
    <name type="scientific">Truepera radiovictrix (strain DSM 17093 / CIP 108686 / LMG 22925 / RQ-24)</name>
    <dbReference type="NCBI Taxonomy" id="649638"/>
    <lineage>
        <taxon>Bacteria</taxon>
        <taxon>Thermotogati</taxon>
        <taxon>Deinococcota</taxon>
        <taxon>Deinococci</taxon>
        <taxon>Trueperales</taxon>
        <taxon>Trueperaceae</taxon>
        <taxon>Truepera</taxon>
    </lineage>
</organism>
<evidence type="ECO:0000313" key="5">
    <source>
        <dbReference type="EMBL" id="ADI13479.1"/>
    </source>
</evidence>
<reference evidence="5 6" key="2">
    <citation type="journal article" date="2011" name="Stand. Genomic Sci.">
        <title>Complete genome sequence of Truepera radiovictrix type strain (RQ-24).</title>
        <authorList>
            <person name="Ivanova N."/>
            <person name="Rohde C."/>
            <person name="Munk C."/>
            <person name="Nolan M."/>
            <person name="Lucas S."/>
            <person name="Del Rio T.G."/>
            <person name="Tice H."/>
            <person name="Deshpande S."/>
            <person name="Cheng J.F."/>
            <person name="Tapia R."/>
            <person name="Han C."/>
            <person name="Goodwin L."/>
            <person name="Pitluck S."/>
            <person name="Liolios K."/>
            <person name="Mavromatis K."/>
            <person name="Mikhailova N."/>
            <person name="Pati A."/>
            <person name="Chen A."/>
            <person name="Palaniappan K."/>
            <person name="Land M."/>
            <person name="Hauser L."/>
            <person name="Chang Y.J."/>
            <person name="Jeffries C.D."/>
            <person name="Brambilla E."/>
            <person name="Rohde M."/>
            <person name="Goker M."/>
            <person name="Tindall B.J."/>
            <person name="Woyke T."/>
            <person name="Bristow J."/>
            <person name="Eisen J.A."/>
            <person name="Markowitz V."/>
            <person name="Hugenholtz P."/>
            <person name="Kyrpides N.C."/>
            <person name="Klenk H.P."/>
            <person name="Lapidus A."/>
        </authorList>
    </citation>
    <scope>NUCLEOTIDE SEQUENCE [LARGE SCALE GENOMIC DNA]</scope>
    <source>
        <strain evidence="6">DSM 17093 / CIP 108686 / LMG 22925 / RQ-24</strain>
    </source>
</reference>